<dbReference type="Gene3D" id="3.40.50.10490">
    <property type="entry name" value="Glucose-6-phosphate isomerase like protein, domain 1"/>
    <property type="match status" value="1"/>
</dbReference>
<evidence type="ECO:0000313" key="6">
    <source>
        <dbReference type="Proteomes" id="UP000637359"/>
    </source>
</evidence>
<evidence type="ECO:0000256" key="2">
    <source>
        <dbReference type="ARBA" id="ARBA00023277"/>
    </source>
</evidence>
<comment type="caution">
    <text evidence="5">The sequence shown here is derived from an EMBL/GenBank/DDBJ whole genome shotgun (WGS) entry which is preliminary data.</text>
</comment>
<dbReference type="SUPFAM" id="SSF53697">
    <property type="entry name" value="SIS domain"/>
    <property type="match status" value="1"/>
</dbReference>
<feature type="active site" description="Proton donor" evidence="3">
    <location>
        <position position="70"/>
    </location>
</feature>
<dbReference type="GO" id="GO:0046348">
    <property type="term" value="P:amino sugar catabolic process"/>
    <property type="evidence" value="ECO:0007669"/>
    <property type="project" value="InterPro"/>
</dbReference>
<dbReference type="GO" id="GO:0097367">
    <property type="term" value="F:carbohydrate derivative binding"/>
    <property type="evidence" value="ECO:0007669"/>
    <property type="project" value="InterPro"/>
</dbReference>
<dbReference type="Gene3D" id="1.10.8.1080">
    <property type="match status" value="1"/>
</dbReference>
<evidence type="ECO:0000313" key="5">
    <source>
        <dbReference type="EMBL" id="MBC5637652.1"/>
    </source>
</evidence>
<feature type="domain" description="SIS" evidence="4">
    <location>
        <begin position="42"/>
        <end position="204"/>
    </location>
</feature>
<comment type="function">
    <text evidence="3">Specifically catalyzes the cleavage of the D-lactyl ether substituent of MurNAc 6-phosphate, producing GlcNAc 6-phosphate and D-lactate.</text>
</comment>
<comment type="subunit">
    <text evidence="3">Homodimer.</text>
</comment>
<accession>A0A923L756</accession>
<name>A0A923L756_9BACI</name>
<dbReference type="Proteomes" id="UP000637359">
    <property type="component" value="Unassembled WGS sequence"/>
</dbReference>
<evidence type="ECO:0000259" key="4">
    <source>
        <dbReference type="PROSITE" id="PS51464"/>
    </source>
</evidence>
<dbReference type="InterPro" id="IPR046348">
    <property type="entry name" value="SIS_dom_sf"/>
</dbReference>
<gene>
    <name evidence="3 5" type="primary">murQ</name>
    <name evidence="5" type="ORF">H8S33_12620</name>
</gene>
<dbReference type="PANTHER" id="PTHR10088">
    <property type="entry name" value="GLUCOKINASE REGULATORY PROTEIN"/>
    <property type="match status" value="1"/>
</dbReference>
<dbReference type="RefSeq" id="WP_186870360.1">
    <property type="nucleotide sequence ID" value="NZ_JACOOL010000009.1"/>
</dbReference>
<dbReference type="AlphaFoldDB" id="A0A923L756"/>
<keyword evidence="1 3" id="KW-0456">Lyase</keyword>
<dbReference type="EC" id="4.2.1.126" evidence="3"/>
<dbReference type="PANTHER" id="PTHR10088:SF4">
    <property type="entry name" value="GLUCOKINASE REGULATORY PROTEIN"/>
    <property type="match status" value="1"/>
</dbReference>
<dbReference type="PROSITE" id="PS51464">
    <property type="entry name" value="SIS"/>
    <property type="match status" value="1"/>
</dbReference>
<dbReference type="CDD" id="cd05007">
    <property type="entry name" value="SIS_Etherase"/>
    <property type="match status" value="1"/>
</dbReference>
<evidence type="ECO:0000256" key="1">
    <source>
        <dbReference type="ARBA" id="ARBA00023239"/>
    </source>
</evidence>
<comment type="similarity">
    <text evidence="3">Belongs to the GCKR-like family. MurNAc-6-P etherase subfamily.</text>
</comment>
<keyword evidence="2 3" id="KW-0119">Carbohydrate metabolism</keyword>
<comment type="pathway">
    <text evidence="3">Amino-sugar metabolism; N-acetylmuramate degradation.</text>
</comment>
<organism evidence="5 6">
    <name type="scientific">Ornithinibacillus hominis</name>
    <dbReference type="NCBI Taxonomy" id="2763055"/>
    <lineage>
        <taxon>Bacteria</taxon>
        <taxon>Bacillati</taxon>
        <taxon>Bacillota</taxon>
        <taxon>Bacilli</taxon>
        <taxon>Bacillales</taxon>
        <taxon>Bacillaceae</taxon>
        <taxon>Ornithinibacillus</taxon>
    </lineage>
</organism>
<dbReference type="Pfam" id="PF20741">
    <property type="entry name" value="GKRP-like_C"/>
    <property type="match status" value="1"/>
</dbReference>
<dbReference type="GO" id="GO:0009254">
    <property type="term" value="P:peptidoglycan turnover"/>
    <property type="evidence" value="ECO:0007669"/>
    <property type="project" value="TreeGrafter"/>
</dbReference>
<dbReference type="Pfam" id="PF22645">
    <property type="entry name" value="GKRP_SIS_N"/>
    <property type="match status" value="1"/>
</dbReference>
<dbReference type="InterPro" id="IPR001347">
    <property type="entry name" value="SIS_dom"/>
</dbReference>
<dbReference type="HAMAP" id="MF_00068">
    <property type="entry name" value="MurQ"/>
    <property type="match status" value="1"/>
</dbReference>
<dbReference type="InterPro" id="IPR005488">
    <property type="entry name" value="Etherase_MurQ"/>
</dbReference>
<sequence length="291" mass="31262">MALELDTMSVDQLLTAMNEQDKQVPLAVEKALPQIKPVIDACVEAIKNGGKVIYMGAGTSGRLGVLDASECPPTFGVKADVFIGMIAGGEQAIRYAVENAEDDKVQGALEIEMHATEKDVLIGIAASGKTPYVIGGIQKAKEMGIHTVGIVCKPNSEIASLVDSPIELLVGEEILRGSTRLKSGTAQKLALNMISTITMIRLGKVYGNYMVDVQASNDKLRKRTISIICDITSVEEEVAREALVACGNKLKGAVLVCKYHISATEALQILKDYEENLRDSMEYLDAISAVY</sequence>
<proteinExistence type="inferred from homology"/>
<dbReference type="GO" id="GO:0016803">
    <property type="term" value="F:ether hydrolase activity"/>
    <property type="evidence" value="ECO:0007669"/>
    <property type="project" value="TreeGrafter"/>
</dbReference>
<protein>
    <recommendedName>
        <fullName evidence="3">N-acetylmuramic acid 6-phosphate etherase</fullName>
        <shortName evidence="3">MurNAc-6-P etherase</shortName>
        <ecNumber evidence="3">4.2.1.126</ecNumber>
    </recommendedName>
    <alternativeName>
        <fullName evidence="3">N-acetylmuramic acid 6-phosphate hydrolase</fullName>
    </alternativeName>
    <alternativeName>
        <fullName evidence="3">N-acetylmuramic acid 6-phosphate lyase</fullName>
    </alternativeName>
</protein>
<feature type="active site" evidence="3">
    <location>
        <position position="101"/>
    </location>
</feature>
<evidence type="ECO:0000256" key="3">
    <source>
        <dbReference type="HAMAP-Rule" id="MF_00068"/>
    </source>
</evidence>
<dbReference type="FunFam" id="3.40.50.10490:FF:000014">
    <property type="entry name" value="N-acetylmuramic acid 6-phosphate etherase"/>
    <property type="match status" value="1"/>
</dbReference>
<dbReference type="NCBIfam" id="TIGR00274">
    <property type="entry name" value="N-acetylmuramic acid 6-phosphate etherase"/>
    <property type="match status" value="1"/>
</dbReference>
<comment type="miscellaneous">
    <text evidence="3">A lyase-type mechanism (elimination/hydration) is suggested for the cleavage of the lactyl ether bond of MurNAc 6-phosphate, with the formation of an alpha,beta-unsaturated aldehyde intermediate with (E)-stereochemistry, followed by the syn addition of water to give product.</text>
</comment>
<comment type="catalytic activity">
    <reaction evidence="3">
        <text>N-acetyl-D-muramate 6-phosphate + H2O = N-acetyl-D-glucosamine 6-phosphate + (R)-lactate</text>
        <dbReference type="Rhea" id="RHEA:26410"/>
        <dbReference type="ChEBI" id="CHEBI:15377"/>
        <dbReference type="ChEBI" id="CHEBI:16004"/>
        <dbReference type="ChEBI" id="CHEBI:57513"/>
        <dbReference type="ChEBI" id="CHEBI:58722"/>
        <dbReference type="EC" id="4.2.1.126"/>
    </reaction>
</comment>
<keyword evidence="6" id="KW-1185">Reference proteome</keyword>
<reference evidence="5" key="1">
    <citation type="submission" date="2020-08" db="EMBL/GenBank/DDBJ databases">
        <title>Genome public.</title>
        <authorList>
            <person name="Liu C."/>
            <person name="Sun Q."/>
        </authorList>
    </citation>
    <scope>NUCLEOTIDE SEQUENCE</scope>
    <source>
        <strain evidence="5">BX22</strain>
    </source>
</reference>
<dbReference type="InterPro" id="IPR040190">
    <property type="entry name" value="MURQ/GCKR"/>
</dbReference>
<dbReference type="NCBIfam" id="NF009222">
    <property type="entry name" value="PRK12570.1"/>
    <property type="match status" value="1"/>
</dbReference>
<dbReference type="GO" id="GO:0016835">
    <property type="term" value="F:carbon-oxygen lyase activity"/>
    <property type="evidence" value="ECO:0007669"/>
    <property type="project" value="UniProtKB-UniRule"/>
</dbReference>
<dbReference type="NCBIfam" id="NF003915">
    <property type="entry name" value="PRK05441.1"/>
    <property type="match status" value="1"/>
</dbReference>
<dbReference type="EMBL" id="JACOOL010000009">
    <property type="protein sequence ID" value="MBC5637652.1"/>
    <property type="molecule type" value="Genomic_DNA"/>
</dbReference>